<evidence type="ECO:0000313" key="2">
    <source>
        <dbReference type="Proteomes" id="UP000824192"/>
    </source>
</evidence>
<gene>
    <name evidence="1" type="ORF">H9868_00685</name>
</gene>
<name>A0A9D1RT05_9FIRM</name>
<sequence>MRLDLRSIIPVPGAKLPFSFQMDLTSLDFFGEKPITRPVEVKGEVRNMAGALLLEGEASTVLDVVCDRCLKPFSQEMHVPVETLVAESVENADSDEGDEIVLLEDGQIDLDAVFETAVVLAMDVKHVCSEDCKGLCPGCGVNLNEEACKCRPEPDPRFAALAQLLDK</sequence>
<proteinExistence type="predicted"/>
<dbReference type="EMBL" id="DXGA01000016">
    <property type="protein sequence ID" value="HIW93035.1"/>
    <property type="molecule type" value="Genomic_DNA"/>
</dbReference>
<organism evidence="1 2">
    <name type="scientific">Candidatus Flavonifractor merdipullorum</name>
    <dbReference type="NCBI Taxonomy" id="2838590"/>
    <lineage>
        <taxon>Bacteria</taxon>
        <taxon>Bacillati</taxon>
        <taxon>Bacillota</taxon>
        <taxon>Clostridia</taxon>
        <taxon>Eubacteriales</taxon>
        <taxon>Oscillospiraceae</taxon>
        <taxon>Flavonifractor</taxon>
    </lineage>
</organism>
<dbReference type="PANTHER" id="PTHR34374:SF1">
    <property type="entry name" value="LARGE RIBOSOMAL RNA SUBUNIT ACCUMULATION PROTEIN YCED HOMOLOG 1, CHLOROPLASTIC"/>
    <property type="match status" value="1"/>
</dbReference>
<comment type="caution">
    <text evidence="1">The sequence shown here is derived from an EMBL/GenBank/DDBJ whole genome shotgun (WGS) entry which is preliminary data.</text>
</comment>
<reference evidence="1" key="1">
    <citation type="journal article" date="2021" name="PeerJ">
        <title>Extensive microbial diversity within the chicken gut microbiome revealed by metagenomics and culture.</title>
        <authorList>
            <person name="Gilroy R."/>
            <person name="Ravi A."/>
            <person name="Getino M."/>
            <person name="Pursley I."/>
            <person name="Horton D.L."/>
            <person name="Alikhan N.F."/>
            <person name="Baker D."/>
            <person name="Gharbi K."/>
            <person name="Hall N."/>
            <person name="Watson M."/>
            <person name="Adriaenssens E.M."/>
            <person name="Foster-Nyarko E."/>
            <person name="Jarju S."/>
            <person name="Secka A."/>
            <person name="Antonio M."/>
            <person name="Oren A."/>
            <person name="Chaudhuri R.R."/>
            <person name="La Ragione R."/>
            <person name="Hildebrand F."/>
            <person name="Pallen M.J."/>
        </authorList>
    </citation>
    <scope>NUCLEOTIDE SEQUENCE</scope>
    <source>
        <strain evidence="1">ChiGjej6B6-1540</strain>
    </source>
</reference>
<dbReference type="AlphaFoldDB" id="A0A9D1RT05"/>
<protein>
    <submittedName>
        <fullName evidence="1">DUF177 domain-containing protein</fullName>
    </submittedName>
</protein>
<dbReference type="Pfam" id="PF02620">
    <property type="entry name" value="YceD"/>
    <property type="match status" value="1"/>
</dbReference>
<evidence type="ECO:0000313" key="1">
    <source>
        <dbReference type="EMBL" id="HIW93035.1"/>
    </source>
</evidence>
<reference evidence="1" key="2">
    <citation type="submission" date="2021-04" db="EMBL/GenBank/DDBJ databases">
        <authorList>
            <person name="Gilroy R."/>
        </authorList>
    </citation>
    <scope>NUCLEOTIDE SEQUENCE</scope>
    <source>
        <strain evidence="1">ChiGjej6B6-1540</strain>
    </source>
</reference>
<dbReference type="Proteomes" id="UP000824192">
    <property type="component" value="Unassembled WGS sequence"/>
</dbReference>
<accession>A0A9D1RT05</accession>
<dbReference type="InterPro" id="IPR003772">
    <property type="entry name" value="YceD"/>
</dbReference>
<dbReference type="PANTHER" id="PTHR34374">
    <property type="entry name" value="LARGE RIBOSOMAL RNA SUBUNIT ACCUMULATION PROTEIN YCED HOMOLOG 1, CHLOROPLASTIC"/>
    <property type="match status" value="1"/>
</dbReference>